<dbReference type="InterPro" id="IPR036236">
    <property type="entry name" value="Znf_C2H2_sf"/>
</dbReference>
<dbReference type="Proteomes" id="UP000184356">
    <property type="component" value="Unassembled WGS sequence"/>
</dbReference>
<dbReference type="GeneID" id="63756623"/>
<evidence type="ECO:0000313" key="5">
    <source>
        <dbReference type="Proteomes" id="UP000184356"/>
    </source>
</evidence>
<feature type="region of interest" description="Disordered" evidence="2">
    <location>
        <begin position="1"/>
        <end position="22"/>
    </location>
</feature>
<feature type="compositionally biased region" description="Basic and acidic residues" evidence="2">
    <location>
        <begin position="1"/>
        <end position="14"/>
    </location>
</feature>
<evidence type="ECO:0000259" key="3">
    <source>
        <dbReference type="PROSITE" id="PS50157"/>
    </source>
</evidence>
<dbReference type="VEuPathDB" id="FungiDB:ASPSYDRAFT_130052"/>
<dbReference type="PROSITE" id="PS00028">
    <property type="entry name" value="ZINC_FINGER_C2H2_1"/>
    <property type="match status" value="1"/>
</dbReference>
<dbReference type="OrthoDB" id="2687452at2759"/>
<protein>
    <recommendedName>
        <fullName evidence="3">C2H2-type domain-containing protein</fullName>
    </recommendedName>
</protein>
<dbReference type="Gene3D" id="3.30.160.60">
    <property type="entry name" value="Classic Zinc Finger"/>
    <property type="match status" value="1"/>
</dbReference>
<dbReference type="SUPFAM" id="SSF57667">
    <property type="entry name" value="beta-beta-alpha zinc fingers"/>
    <property type="match status" value="1"/>
</dbReference>
<proteinExistence type="predicted"/>
<dbReference type="STRING" id="1036612.A0A1L9TLR4"/>
<evidence type="ECO:0000256" key="2">
    <source>
        <dbReference type="SAM" id="MobiDB-lite"/>
    </source>
</evidence>
<dbReference type="RefSeq" id="XP_040704175.1">
    <property type="nucleotide sequence ID" value="XM_040840550.1"/>
</dbReference>
<feature type="domain" description="C2H2-type" evidence="3">
    <location>
        <begin position="224"/>
        <end position="249"/>
    </location>
</feature>
<keyword evidence="1" id="KW-0863">Zinc-finger</keyword>
<dbReference type="EMBL" id="KV878584">
    <property type="protein sequence ID" value="OJJ60369.1"/>
    <property type="molecule type" value="Genomic_DNA"/>
</dbReference>
<accession>A0A1L9TLR4</accession>
<organism evidence="4 5">
    <name type="scientific">Aspergillus sydowii CBS 593.65</name>
    <dbReference type="NCBI Taxonomy" id="1036612"/>
    <lineage>
        <taxon>Eukaryota</taxon>
        <taxon>Fungi</taxon>
        <taxon>Dikarya</taxon>
        <taxon>Ascomycota</taxon>
        <taxon>Pezizomycotina</taxon>
        <taxon>Eurotiomycetes</taxon>
        <taxon>Eurotiomycetidae</taxon>
        <taxon>Eurotiales</taxon>
        <taxon>Aspergillaceae</taxon>
        <taxon>Aspergillus</taxon>
        <taxon>Aspergillus subgen. Nidulantes</taxon>
    </lineage>
</organism>
<keyword evidence="1" id="KW-0862">Zinc</keyword>
<evidence type="ECO:0000313" key="4">
    <source>
        <dbReference type="EMBL" id="OJJ60369.1"/>
    </source>
</evidence>
<evidence type="ECO:0000256" key="1">
    <source>
        <dbReference type="PROSITE-ProRule" id="PRU00042"/>
    </source>
</evidence>
<keyword evidence="1" id="KW-0479">Metal-binding</keyword>
<dbReference type="GO" id="GO:0008270">
    <property type="term" value="F:zinc ion binding"/>
    <property type="evidence" value="ECO:0007669"/>
    <property type="project" value="UniProtKB-KW"/>
</dbReference>
<dbReference type="PROSITE" id="PS50157">
    <property type="entry name" value="ZINC_FINGER_C2H2_2"/>
    <property type="match status" value="1"/>
</dbReference>
<name>A0A1L9TLR4_9EURO</name>
<keyword evidence="5" id="KW-1185">Reference proteome</keyword>
<dbReference type="SMART" id="SM00355">
    <property type="entry name" value="ZnF_C2H2"/>
    <property type="match status" value="2"/>
</dbReference>
<sequence length="249" mass="27646">MDPQRPDDYDRDHPYTQYTNTEPALDPITAAFPNIYSPLYDWTGAVGGPVLAGVQDDALQNAQFQLATTATASQSPVPEQQGYYSDRRAEIPFQQGWTDSPTHSALDKPLQERVDSASNGPNAGIANRQCHARLYHGRLNGTPQQSACQSQTGQNSRLALPLPQARPGQVTAILLTTLSLTFASSRDSPGLQCRWENCTSKNCFRREADLMRHIKTIHVSPRAHECPVSNCGRCFGRKDHLGQHKKRRH</sequence>
<reference evidence="5" key="1">
    <citation type="journal article" date="2017" name="Genome Biol.">
        <title>Comparative genomics reveals high biological diversity and specific adaptations in the industrially and medically important fungal genus Aspergillus.</title>
        <authorList>
            <person name="de Vries R.P."/>
            <person name="Riley R."/>
            <person name="Wiebenga A."/>
            <person name="Aguilar-Osorio G."/>
            <person name="Amillis S."/>
            <person name="Uchima C.A."/>
            <person name="Anderluh G."/>
            <person name="Asadollahi M."/>
            <person name="Askin M."/>
            <person name="Barry K."/>
            <person name="Battaglia E."/>
            <person name="Bayram O."/>
            <person name="Benocci T."/>
            <person name="Braus-Stromeyer S.A."/>
            <person name="Caldana C."/>
            <person name="Canovas D."/>
            <person name="Cerqueira G.C."/>
            <person name="Chen F."/>
            <person name="Chen W."/>
            <person name="Choi C."/>
            <person name="Clum A."/>
            <person name="Dos Santos R.A."/>
            <person name="Damasio A.R."/>
            <person name="Diallinas G."/>
            <person name="Emri T."/>
            <person name="Fekete E."/>
            <person name="Flipphi M."/>
            <person name="Freyberg S."/>
            <person name="Gallo A."/>
            <person name="Gournas C."/>
            <person name="Habgood R."/>
            <person name="Hainaut M."/>
            <person name="Harispe M.L."/>
            <person name="Henrissat B."/>
            <person name="Hilden K.S."/>
            <person name="Hope R."/>
            <person name="Hossain A."/>
            <person name="Karabika E."/>
            <person name="Karaffa L."/>
            <person name="Karanyi Z."/>
            <person name="Krasevec N."/>
            <person name="Kuo A."/>
            <person name="Kusch H."/>
            <person name="LaButti K."/>
            <person name="Lagendijk E.L."/>
            <person name="Lapidus A."/>
            <person name="Levasseur A."/>
            <person name="Lindquist E."/>
            <person name="Lipzen A."/>
            <person name="Logrieco A.F."/>
            <person name="MacCabe A."/>
            <person name="Maekelae M.R."/>
            <person name="Malavazi I."/>
            <person name="Melin P."/>
            <person name="Meyer V."/>
            <person name="Mielnichuk N."/>
            <person name="Miskei M."/>
            <person name="Molnar A.P."/>
            <person name="Mule G."/>
            <person name="Ngan C.Y."/>
            <person name="Orejas M."/>
            <person name="Orosz E."/>
            <person name="Ouedraogo J.P."/>
            <person name="Overkamp K.M."/>
            <person name="Park H.-S."/>
            <person name="Perrone G."/>
            <person name="Piumi F."/>
            <person name="Punt P.J."/>
            <person name="Ram A.F."/>
            <person name="Ramon A."/>
            <person name="Rauscher S."/>
            <person name="Record E."/>
            <person name="Riano-Pachon D.M."/>
            <person name="Robert V."/>
            <person name="Roehrig J."/>
            <person name="Ruller R."/>
            <person name="Salamov A."/>
            <person name="Salih N.S."/>
            <person name="Samson R.A."/>
            <person name="Sandor E."/>
            <person name="Sanguinetti M."/>
            <person name="Schuetze T."/>
            <person name="Sepcic K."/>
            <person name="Shelest E."/>
            <person name="Sherlock G."/>
            <person name="Sophianopoulou V."/>
            <person name="Squina F.M."/>
            <person name="Sun H."/>
            <person name="Susca A."/>
            <person name="Todd R.B."/>
            <person name="Tsang A."/>
            <person name="Unkles S.E."/>
            <person name="van de Wiele N."/>
            <person name="van Rossen-Uffink D."/>
            <person name="Oliveira J.V."/>
            <person name="Vesth T.C."/>
            <person name="Visser J."/>
            <person name="Yu J.-H."/>
            <person name="Zhou M."/>
            <person name="Andersen M.R."/>
            <person name="Archer D.B."/>
            <person name="Baker S.E."/>
            <person name="Benoit I."/>
            <person name="Brakhage A.A."/>
            <person name="Braus G.H."/>
            <person name="Fischer R."/>
            <person name="Frisvad J.C."/>
            <person name="Goldman G.H."/>
            <person name="Houbraken J."/>
            <person name="Oakley B."/>
            <person name="Pocsi I."/>
            <person name="Scazzocchio C."/>
            <person name="Seiboth B."/>
            <person name="vanKuyk P.A."/>
            <person name="Wortman J."/>
            <person name="Dyer P.S."/>
            <person name="Grigoriev I.V."/>
        </authorList>
    </citation>
    <scope>NUCLEOTIDE SEQUENCE [LARGE SCALE GENOMIC DNA]</scope>
    <source>
        <strain evidence="5">CBS 593.65</strain>
    </source>
</reference>
<dbReference type="InterPro" id="IPR013087">
    <property type="entry name" value="Znf_C2H2_type"/>
</dbReference>
<dbReference type="AlphaFoldDB" id="A0A1L9TLR4"/>
<gene>
    <name evidence="4" type="ORF">ASPSYDRAFT_130052</name>
</gene>